<feature type="domain" description="LytR/CpsA/Psr regulator C-terminal" evidence="2">
    <location>
        <begin position="104"/>
        <end position="189"/>
    </location>
</feature>
<dbReference type="AlphaFoldDB" id="A0A2X0U524"/>
<organism evidence="3 4">
    <name type="scientific">Schaalia odontolytica</name>
    <dbReference type="NCBI Taxonomy" id="1660"/>
    <lineage>
        <taxon>Bacteria</taxon>
        <taxon>Bacillati</taxon>
        <taxon>Actinomycetota</taxon>
        <taxon>Actinomycetes</taxon>
        <taxon>Actinomycetales</taxon>
        <taxon>Actinomycetaceae</taxon>
        <taxon>Schaalia</taxon>
    </lineage>
</organism>
<keyword evidence="4" id="KW-1185">Reference proteome</keyword>
<evidence type="ECO:0000259" key="2">
    <source>
        <dbReference type="Pfam" id="PF13399"/>
    </source>
</evidence>
<sequence length="224" mass="24180">MPDGALSGPWPLPFDRLDTVSTPNAPRNALTPRQRFLRERQQRQNTTFAVIGVVMLAAAVLASLVFTGIIPVPFGNDFSVKIKYAETGDIPCPTANAKPVAPEQVSVTVINTTQHQGLASKATDMLKTAGFQTQEPASADVEYTGKVRITAGPNAVDNAYSVARFFPGAHVRLTDEQDATVTVELGTFYDDAMSAEDVQRILKSMDPVEQPAKCRPMSGSEQDK</sequence>
<keyword evidence="1" id="KW-1133">Transmembrane helix</keyword>
<dbReference type="Proteomes" id="UP000250192">
    <property type="component" value="Unassembled WGS sequence"/>
</dbReference>
<evidence type="ECO:0000256" key="1">
    <source>
        <dbReference type="SAM" id="Phobius"/>
    </source>
</evidence>
<dbReference type="Gene3D" id="3.30.70.2390">
    <property type="match status" value="1"/>
</dbReference>
<evidence type="ECO:0000313" key="3">
    <source>
        <dbReference type="EMBL" id="SPT55375.1"/>
    </source>
</evidence>
<evidence type="ECO:0000313" key="4">
    <source>
        <dbReference type="Proteomes" id="UP000250192"/>
    </source>
</evidence>
<dbReference type="InterPro" id="IPR027381">
    <property type="entry name" value="LytR/CpsA/Psr_C"/>
</dbReference>
<keyword evidence="1" id="KW-0812">Transmembrane</keyword>
<proteinExistence type="predicted"/>
<name>A0A2X0U524_9ACTO</name>
<dbReference type="EMBL" id="UAPR01000002">
    <property type="protein sequence ID" value="SPT55375.1"/>
    <property type="molecule type" value="Genomic_DNA"/>
</dbReference>
<dbReference type="Pfam" id="PF13399">
    <property type="entry name" value="LytR_C"/>
    <property type="match status" value="1"/>
</dbReference>
<protein>
    <recommendedName>
        <fullName evidence="2">LytR/CpsA/Psr regulator C-terminal domain-containing protein</fullName>
    </recommendedName>
</protein>
<reference evidence="3 4" key="1">
    <citation type="submission" date="2018-06" db="EMBL/GenBank/DDBJ databases">
        <authorList>
            <consortium name="Pathogen Informatics"/>
            <person name="Doyle S."/>
        </authorList>
    </citation>
    <scope>NUCLEOTIDE SEQUENCE [LARGE SCALE GENOMIC DNA]</scope>
    <source>
        <strain evidence="3 4">NCTC9935</strain>
    </source>
</reference>
<feature type="transmembrane region" description="Helical" evidence="1">
    <location>
        <begin position="48"/>
        <end position="74"/>
    </location>
</feature>
<gene>
    <name evidence="3" type="ORF">NCTC9935_00874</name>
</gene>
<dbReference type="STRING" id="1660.APY09_02020"/>
<accession>A0A2X0U524</accession>
<keyword evidence="1" id="KW-0472">Membrane</keyword>